<protein>
    <recommendedName>
        <fullName evidence="12">J domain-containing protein</fullName>
    </recommendedName>
</protein>
<dbReference type="Pfam" id="PF00684">
    <property type="entry name" value="DnaJ_CXXCXGXG"/>
    <property type="match status" value="1"/>
</dbReference>
<evidence type="ECO:0000256" key="4">
    <source>
        <dbReference type="ARBA" id="ARBA00022737"/>
    </source>
</evidence>
<dbReference type="Pfam" id="PF01556">
    <property type="entry name" value="DnaJ_C"/>
    <property type="match status" value="1"/>
</dbReference>
<evidence type="ECO:0000256" key="1">
    <source>
        <dbReference type="ARBA" id="ARBA00022490"/>
    </source>
</evidence>
<name>A0A381TW75_9ZZZZ</name>
<dbReference type="InterPro" id="IPR008971">
    <property type="entry name" value="HSP40/DnaJ_pept-bd"/>
</dbReference>
<dbReference type="InterPro" id="IPR012724">
    <property type="entry name" value="DnaJ"/>
</dbReference>
<dbReference type="SUPFAM" id="SSF57938">
    <property type="entry name" value="DnaJ/Hsp40 cysteine-rich domain"/>
    <property type="match status" value="1"/>
</dbReference>
<keyword evidence="4" id="KW-0677">Repeat</keyword>
<dbReference type="InterPro" id="IPR001305">
    <property type="entry name" value="HSP_DnaJ_Cys-rich_dom"/>
</dbReference>
<evidence type="ECO:0000256" key="5">
    <source>
        <dbReference type="ARBA" id="ARBA00022771"/>
    </source>
</evidence>
<dbReference type="PROSITE" id="PS51188">
    <property type="entry name" value="ZF_CR"/>
    <property type="match status" value="1"/>
</dbReference>
<dbReference type="PRINTS" id="PR00625">
    <property type="entry name" value="JDOMAIN"/>
</dbReference>
<dbReference type="CDD" id="cd06257">
    <property type="entry name" value="DnaJ"/>
    <property type="match status" value="1"/>
</dbReference>
<dbReference type="InterPro" id="IPR036410">
    <property type="entry name" value="HSP_DnaJ_Cys-rich_dom_sf"/>
</dbReference>
<dbReference type="HAMAP" id="MF_01152">
    <property type="entry name" value="DnaJ"/>
    <property type="match status" value="1"/>
</dbReference>
<dbReference type="PANTHER" id="PTHR43096">
    <property type="entry name" value="DNAJ HOMOLOG 1, MITOCHONDRIAL-RELATED"/>
    <property type="match status" value="1"/>
</dbReference>
<reference evidence="11" key="1">
    <citation type="submission" date="2018-05" db="EMBL/GenBank/DDBJ databases">
        <authorList>
            <person name="Lanie J.A."/>
            <person name="Ng W.-L."/>
            <person name="Kazmierczak K.M."/>
            <person name="Andrzejewski T.M."/>
            <person name="Davidsen T.M."/>
            <person name="Wayne K.J."/>
            <person name="Tettelin H."/>
            <person name="Glass J.I."/>
            <person name="Rusch D."/>
            <person name="Podicherti R."/>
            <person name="Tsui H.-C.T."/>
            <person name="Winkler M.E."/>
        </authorList>
    </citation>
    <scope>NUCLEOTIDE SEQUENCE</scope>
</reference>
<dbReference type="PROSITE" id="PS50076">
    <property type="entry name" value="DNAJ_2"/>
    <property type="match status" value="1"/>
</dbReference>
<dbReference type="GO" id="GO:0008270">
    <property type="term" value="F:zinc ion binding"/>
    <property type="evidence" value="ECO:0007669"/>
    <property type="project" value="UniProtKB-KW"/>
</dbReference>
<keyword evidence="8" id="KW-0143">Chaperone</keyword>
<dbReference type="NCBIfam" id="NF008035">
    <property type="entry name" value="PRK10767.1"/>
    <property type="match status" value="1"/>
</dbReference>
<feature type="domain" description="CR-type" evidence="10">
    <location>
        <begin position="129"/>
        <end position="211"/>
    </location>
</feature>
<dbReference type="GO" id="GO:0005524">
    <property type="term" value="F:ATP binding"/>
    <property type="evidence" value="ECO:0007669"/>
    <property type="project" value="InterPro"/>
</dbReference>
<dbReference type="InterPro" id="IPR002939">
    <property type="entry name" value="DnaJ_C"/>
</dbReference>
<evidence type="ECO:0000256" key="6">
    <source>
        <dbReference type="ARBA" id="ARBA00022833"/>
    </source>
</evidence>
<feature type="non-terminal residue" evidence="11">
    <location>
        <position position="340"/>
    </location>
</feature>
<dbReference type="CDD" id="cd10747">
    <property type="entry name" value="DnaJ_C"/>
    <property type="match status" value="1"/>
</dbReference>
<accession>A0A381TW75</accession>
<dbReference type="SMART" id="SM00271">
    <property type="entry name" value="DnaJ"/>
    <property type="match status" value="1"/>
</dbReference>
<proteinExistence type="inferred from homology"/>
<dbReference type="FunFam" id="2.60.260.20:FF:000013">
    <property type="entry name" value="DnaJ subfamily B member 11"/>
    <property type="match status" value="1"/>
</dbReference>
<evidence type="ECO:0000256" key="8">
    <source>
        <dbReference type="ARBA" id="ARBA00023186"/>
    </source>
</evidence>
<dbReference type="Gene3D" id="1.10.287.110">
    <property type="entry name" value="DnaJ domain"/>
    <property type="match status" value="1"/>
</dbReference>
<dbReference type="CDD" id="cd10719">
    <property type="entry name" value="DnaJ_zf"/>
    <property type="match status" value="1"/>
</dbReference>
<dbReference type="GO" id="GO:0051082">
    <property type="term" value="F:unfolded protein binding"/>
    <property type="evidence" value="ECO:0007669"/>
    <property type="project" value="InterPro"/>
</dbReference>
<dbReference type="GO" id="GO:0005737">
    <property type="term" value="C:cytoplasm"/>
    <property type="evidence" value="ECO:0007669"/>
    <property type="project" value="TreeGrafter"/>
</dbReference>
<dbReference type="EMBL" id="UINC01005002">
    <property type="protein sequence ID" value="SVA18363.1"/>
    <property type="molecule type" value="Genomic_DNA"/>
</dbReference>
<dbReference type="Gene3D" id="2.60.260.20">
    <property type="entry name" value="Urease metallochaperone UreE, N-terminal domain"/>
    <property type="match status" value="2"/>
</dbReference>
<keyword evidence="7" id="KW-0346">Stress response</keyword>
<keyword evidence="2" id="KW-0235">DNA replication</keyword>
<dbReference type="GO" id="GO:0009408">
    <property type="term" value="P:response to heat"/>
    <property type="evidence" value="ECO:0007669"/>
    <property type="project" value="InterPro"/>
</dbReference>
<evidence type="ECO:0008006" key="12">
    <source>
        <dbReference type="Google" id="ProtNLM"/>
    </source>
</evidence>
<feature type="non-terminal residue" evidence="11">
    <location>
        <position position="1"/>
    </location>
</feature>
<dbReference type="InterPro" id="IPR001623">
    <property type="entry name" value="DnaJ_domain"/>
</dbReference>
<dbReference type="InterPro" id="IPR036869">
    <property type="entry name" value="J_dom_sf"/>
</dbReference>
<dbReference type="Gene3D" id="2.10.230.10">
    <property type="entry name" value="Heat shock protein DnaJ, cysteine-rich domain"/>
    <property type="match status" value="1"/>
</dbReference>
<evidence type="ECO:0000259" key="10">
    <source>
        <dbReference type="PROSITE" id="PS51188"/>
    </source>
</evidence>
<dbReference type="AlphaFoldDB" id="A0A381TW75"/>
<evidence type="ECO:0000313" key="11">
    <source>
        <dbReference type="EMBL" id="SVA18363.1"/>
    </source>
</evidence>
<evidence type="ECO:0000259" key="9">
    <source>
        <dbReference type="PROSITE" id="PS50076"/>
    </source>
</evidence>
<gene>
    <name evidence="11" type="ORF">METZ01_LOCUS71217</name>
</gene>
<keyword evidence="6" id="KW-0862">Zinc</keyword>
<dbReference type="FunFam" id="2.10.230.10:FF:000002">
    <property type="entry name" value="Molecular chaperone DnaJ"/>
    <property type="match status" value="1"/>
</dbReference>
<keyword evidence="3" id="KW-0479">Metal-binding</keyword>
<evidence type="ECO:0000256" key="7">
    <source>
        <dbReference type="ARBA" id="ARBA00023016"/>
    </source>
</evidence>
<dbReference type="GO" id="GO:0042026">
    <property type="term" value="P:protein refolding"/>
    <property type="evidence" value="ECO:0007669"/>
    <property type="project" value="TreeGrafter"/>
</dbReference>
<keyword evidence="5" id="KW-0863">Zinc-finger</keyword>
<dbReference type="Pfam" id="PF00226">
    <property type="entry name" value="DnaJ"/>
    <property type="match status" value="1"/>
</dbReference>
<sequence length="340" mass="36099">VPRDHYGVLGLDRDASPTEVKAAYRRLARQHHPDANQGDLAAEAEFKAVAAAYKVLSDPEGRRHYDRFGHEGPAVGMAGDPFGGINDIFESFFGGAGGFGGGGRGRSGPITGEDLETTLLVDFVEAVFGCEEDLTVRTAVACTSCEATGSTPGTSAQRCEGCRGTGQVQRVRQSLLGQMVTSAACPACSGRGEVVPDPCADCRGEGRRVEERTFTVNVRAGVDEGTTLRLTGRGAIGPWGGPAGDLYVHVRVRTHPVFERHGQDLVHRLHVPVTQAALGVHLDYETLDGTEELRIPAGTQTGEMFRFRGRGVPHLQGRGRGDLVIEVVVDTPTGLSVDGE</sequence>
<organism evidence="11">
    <name type="scientific">marine metagenome</name>
    <dbReference type="NCBI Taxonomy" id="408172"/>
    <lineage>
        <taxon>unclassified sequences</taxon>
        <taxon>metagenomes</taxon>
        <taxon>ecological metagenomes</taxon>
    </lineage>
</organism>
<dbReference type="GO" id="GO:0006260">
    <property type="term" value="P:DNA replication"/>
    <property type="evidence" value="ECO:0007669"/>
    <property type="project" value="UniProtKB-KW"/>
</dbReference>
<dbReference type="GO" id="GO:0031072">
    <property type="term" value="F:heat shock protein binding"/>
    <property type="evidence" value="ECO:0007669"/>
    <property type="project" value="InterPro"/>
</dbReference>
<feature type="domain" description="J" evidence="9">
    <location>
        <begin position="4"/>
        <end position="69"/>
    </location>
</feature>
<dbReference type="SUPFAM" id="SSF49493">
    <property type="entry name" value="HSP40/DnaJ peptide-binding domain"/>
    <property type="match status" value="2"/>
</dbReference>
<dbReference type="PANTHER" id="PTHR43096:SF48">
    <property type="entry name" value="CHAPERONE PROTEIN DNAJ"/>
    <property type="match status" value="1"/>
</dbReference>
<dbReference type="SUPFAM" id="SSF46565">
    <property type="entry name" value="Chaperone J-domain"/>
    <property type="match status" value="1"/>
</dbReference>
<keyword evidence="1" id="KW-0963">Cytoplasm</keyword>
<evidence type="ECO:0000256" key="3">
    <source>
        <dbReference type="ARBA" id="ARBA00022723"/>
    </source>
</evidence>
<evidence type="ECO:0000256" key="2">
    <source>
        <dbReference type="ARBA" id="ARBA00022705"/>
    </source>
</evidence>